<dbReference type="Pfam" id="PF20001">
    <property type="entry name" value="DUF6428"/>
    <property type="match status" value="1"/>
</dbReference>
<name>A0A1I2PAQ6_9FLAO</name>
<protein>
    <submittedName>
        <fullName evidence="1">Uncharacterized protein</fullName>
    </submittedName>
</protein>
<evidence type="ECO:0000313" key="2">
    <source>
        <dbReference type="Proteomes" id="UP000199116"/>
    </source>
</evidence>
<accession>A0A1I2PAQ6</accession>
<gene>
    <name evidence="1" type="ORF">SAMN04488033_12934</name>
</gene>
<organism evidence="1 2">
    <name type="scientific">Salegentibacter agarivorans</name>
    <dbReference type="NCBI Taxonomy" id="345907"/>
    <lineage>
        <taxon>Bacteria</taxon>
        <taxon>Pseudomonadati</taxon>
        <taxon>Bacteroidota</taxon>
        <taxon>Flavobacteriia</taxon>
        <taxon>Flavobacteriales</taxon>
        <taxon>Flavobacteriaceae</taxon>
        <taxon>Salegentibacter</taxon>
    </lineage>
</organism>
<dbReference type="InterPro" id="IPR045534">
    <property type="entry name" value="DUF6428"/>
</dbReference>
<dbReference type="AlphaFoldDB" id="A0A1I2PAQ6"/>
<dbReference type="EMBL" id="FOOH01000029">
    <property type="protein sequence ID" value="SFG13232.1"/>
    <property type="molecule type" value="Genomic_DNA"/>
</dbReference>
<dbReference type="Proteomes" id="UP000199116">
    <property type="component" value="Unassembled WGS sequence"/>
</dbReference>
<evidence type="ECO:0000313" key="1">
    <source>
        <dbReference type="EMBL" id="SFG13232.1"/>
    </source>
</evidence>
<sequence length="169" mass="18756">MRYTNIKIMKTSELFDLLRQHQEKPLLFEYAPNLLVGANYHITEVKHLKIDSVDCGAGTDAWNETIIQLWESPEEIGKTEFMQVSKALSILDKVGQMKAYDIDAEVKFEYSNANFHTAQLFVTGFSIKNGNLLMKLDVNPTDCKAKETCGVAEPAMESANACAPGGGCC</sequence>
<keyword evidence="2" id="KW-1185">Reference proteome</keyword>
<reference evidence="2" key="1">
    <citation type="submission" date="2016-10" db="EMBL/GenBank/DDBJ databases">
        <authorList>
            <person name="Varghese N."/>
            <person name="Submissions S."/>
        </authorList>
    </citation>
    <scope>NUCLEOTIDE SEQUENCE [LARGE SCALE GENOMIC DNA]</scope>
    <source>
        <strain evidence="2">DSM 23515</strain>
    </source>
</reference>
<proteinExistence type="predicted"/>